<dbReference type="PANTHER" id="PTHR43464:SF19">
    <property type="entry name" value="UBIQUINONE BIOSYNTHESIS O-METHYLTRANSFERASE, MITOCHONDRIAL"/>
    <property type="match status" value="1"/>
</dbReference>
<evidence type="ECO:0000313" key="5">
    <source>
        <dbReference type="EMBL" id="CAL96157.1"/>
    </source>
</evidence>
<dbReference type="InterPro" id="IPR029063">
    <property type="entry name" value="SAM-dependent_MTases_sf"/>
</dbReference>
<evidence type="ECO:0000256" key="2">
    <source>
        <dbReference type="ARBA" id="ARBA00022679"/>
    </source>
</evidence>
<dbReference type="EMBL" id="AM406670">
    <property type="protein sequence ID" value="CAL96157.1"/>
    <property type="molecule type" value="Genomic_DNA"/>
</dbReference>
<dbReference type="GO" id="GO:0008168">
    <property type="term" value="F:methyltransferase activity"/>
    <property type="evidence" value="ECO:0007669"/>
    <property type="project" value="UniProtKB-KW"/>
</dbReference>
<keyword evidence="1 5" id="KW-0489">Methyltransferase</keyword>
<dbReference type="EC" id="2.1.1.-" evidence="5"/>
<dbReference type="SUPFAM" id="SSF53335">
    <property type="entry name" value="S-adenosyl-L-methionine-dependent methyltransferases"/>
    <property type="match status" value="1"/>
</dbReference>
<dbReference type="GO" id="GO:0032259">
    <property type="term" value="P:methylation"/>
    <property type="evidence" value="ECO:0007669"/>
    <property type="project" value="UniProtKB-KW"/>
</dbReference>
<dbReference type="HOGENOM" id="CLU_945427_0_0_4"/>
<dbReference type="AlphaFoldDB" id="A1KBF1"/>
<accession>A1KBF1</accession>
<keyword evidence="6" id="KW-1185">Reference proteome</keyword>
<dbReference type="InterPro" id="IPR041698">
    <property type="entry name" value="Methyltransf_25"/>
</dbReference>
<dbReference type="STRING" id="62928.azo3541"/>
<keyword evidence="2 5" id="KW-0808">Transferase</keyword>
<evidence type="ECO:0000256" key="1">
    <source>
        <dbReference type="ARBA" id="ARBA00022603"/>
    </source>
</evidence>
<dbReference type="PANTHER" id="PTHR43464">
    <property type="entry name" value="METHYLTRANSFERASE"/>
    <property type="match status" value="1"/>
</dbReference>
<dbReference type="Gene3D" id="3.40.50.150">
    <property type="entry name" value="Vaccinia Virus protein VP39"/>
    <property type="match status" value="1"/>
</dbReference>
<name>A1KBF1_AZOSB</name>
<dbReference type="KEGG" id="azo:azo3541"/>
<evidence type="ECO:0000259" key="4">
    <source>
        <dbReference type="Pfam" id="PF13649"/>
    </source>
</evidence>
<reference evidence="5 6" key="1">
    <citation type="journal article" date="2006" name="Nat. Biotechnol.">
        <title>Complete genome of the mutualistic, N2-fixing grass endophyte Azoarcus sp. strain BH72.</title>
        <authorList>
            <person name="Krause A."/>
            <person name="Ramakumar A."/>
            <person name="Bartels D."/>
            <person name="Battistoni F."/>
            <person name="Bekel T."/>
            <person name="Boch J."/>
            <person name="Boehm M."/>
            <person name="Friedrich F."/>
            <person name="Hurek T."/>
            <person name="Krause L."/>
            <person name="Linke B."/>
            <person name="McHardy A.C."/>
            <person name="Sarkar A."/>
            <person name="Schneiker S."/>
            <person name="Syed A.A."/>
            <person name="Thauer R."/>
            <person name="Vorhoelter F.-J."/>
            <person name="Weidner S."/>
            <person name="Puehler A."/>
            <person name="Reinhold-Hurek B."/>
            <person name="Kaiser O."/>
            <person name="Goesmann A."/>
        </authorList>
    </citation>
    <scope>NUCLEOTIDE SEQUENCE [LARGE SCALE GENOMIC DNA]</scope>
    <source>
        <strain evidence="5 6">BH72</strain>
    </source>
</reference>
<evidence type="ECO:0000256" key="3">
    <source>
        <dbReference type="ARBA" id="ARBA00022691"/>
    </source>
</evidence>
<keyword evidence="3" id="KW-0949">S-adenosyl-L-methionine</keyword>
<feature type="domain" description="Methyltransferase" evidence="4">
    <location>
        <begin position="117"/>
        <end position="211"/>
    </location>
</feature>
<dbReference type="Proteomes" id="UP000002588">
    <property type="component" value="Chromosome"/>
</dbReference>
<evidence type="ECO:0000313" key="6">
    <source>
        <dbReference type="Proteomes" id="UP000002588"/>
    </source>
</evidence>
<dbReference type="Pfam" id="PF13649">
    <property type="entry name" value="Methyltransf_25"/>
    <property type="match status" value="1"/>
</dbReference>
<gene>
    <name evidence="5" type="ordered locus">azo3541</name>
</gene>
<protein>
    <submittedName>
        <fullName evidence="5">Hypothetical methyltransferase</fullName>
        <ecNumber evidence="5">2.1.1.-</ecNumber>
    </submittedName>
</protein>
<dbReference type="CDD" id="cd02440">
    <property type="entry name" value="AdoMet_MTases"/>
    <property type="match status" value="1"/>
</dbReference>
<proteinExistence type="predicted"/>
<organism evidence="5 6">
    <name type="scientific">Azoarcus sp. (strain BH72)</name>
    <dbReference type="NCBI Taxonomy" id="418699"/>
    <lineage>
        <taxon>Bacteria</taxon>
        <taxon>Pseudomonadati</taxon>
        <taxon>Pseudomonadota</taxon>
        <taxon>Betaproteobacteria</taxon>
        <taxon>Rhodocyclales</taxon>
        <taxon>Zoogloeaceae</taxon>
        <taxon>Azoarcus</taxon>
    </lineage>
</organism>
<dbReference type="eggNOG" id="COG2890">
    <property type="taxonomic scope" value="Bacteria"/>
</dbReference>
<sequence>MPAEAVYNAAARDGHRAAPASPLLAMTETSALPTLSDHLAVFGIRPAPMAVLAPRDAKRLAQLGKAVDRARPRPADVLAFYEFIARPDLAPLIHAGKADAIRVTGEFVAARLGGERILDLGCNIGYLTSWYARCRPGAEVWGIDVSPSSIEQARRFATRLGLANLRYAATDARRYVADPPFDTIVDTQGLIEPDVDPALLRQLFGWLRPDGQLLCVPAIGSLARFESLLDTLDFDAVAVRSLDWLPFVAQGERSVYPALVMAHASAGGGVPRAALVAAFQQGVADFVRQRGAGR</sequence>